<dbReference type="SUPFAM" id="SSF51197">
    <property type="entry name" value="Clavaminate synthase-like"/>
    <property type="match status" value="1"/>
</dbReference>
<accession>A0A382NJB4</accession>
<dbReference type="PANTHER" id="PTHR40128">
    <property type="entry name" value="EXPRESSED PROTEIN"/>
    <property type="match status" value="1"/>
</dbReference>
<dbReference type="Gene3D" id="2.60.120.620">
    <property type="entry name" value="q2cbj1_9rhob like domain"/>
    <property type="match status" value="1"/>
</dbReference>
<gene>
    <name evidence="1" type="ORF">METZ01_LOCUS313249</name>
</gene>
<name>A0A382NJB4_9ZZZZ</name>
<proteinExistence type="predicted"/>
<dbReference type="AlphaFoldDB" id="A0A382NJB4"/>
<feature type="non-terminal residue" evidence="1">
    <location>
        <position position="275"/>
    </location>
</feature>
<dbReference type="PANTHER" id="PTHR40128:SF1">
    <property type="entry name" value="PHYTANOYL-COA HYDROXYLASE"/>
    <property type="match status" value="1"/>
</dbReference>
<dbReference type="InterPro" id="IPR008775">
    <property type="entry name" value="Phytyl_CoA_dOase-like"/>
</dbReference>
<dbReference type="Pfam" id="PF05721">
    <property type="entry name" value="PhyH"/>
    <property type="match status" value="1"/>
</dbReference>
<protein>
    <recommendedName>
        <fullName evidence="2">Phytanoyl-CoA dioxygenase</fullName>
    </recommendedName>
</protein>
<evidence type="ECO:0000313" key="1">
    <source>
        <dbReference type="EMBL" id="SVC60395.1"/>
    </source>
</evidence>
<sequence>MKYFVESNHLLGDPPSLRRQLRDDGYLFLRDILPKDEVLGLRKSILEFCQEVGWLRDGTNLMDGLTDHPPVLEGQEEWRPVYAKLQSLEAFHRLKLHHRVHEIMEDIFQESVFALPMTIARIAFPRDNERGTQPHQDWLYVGGSTEIISCWAPLGDVPVGVGGLKLLVGSHKSGFLAPHPAPGPGGNIVPIDADLDWFQTDYRMGDLLLFKSLTVHAAADNHTSDVLRLSIDFRYAGESHIITEGWLQPHFNWLGDPFSWDELDKDWRDSPTARY</sequence>
<reference evidence="1" key="1">
    <citation type="submission" date="2018-05" db="EMBL/GenBank/DDBJ databases">
        <authorList>
            <person name="Lanie J.A."/>
            <person name="Ng W.-L."/>
            <person name="Kazmierczak K.M."/>
            <person name="Andrzejewski T.M."/>
            <person name="Davidsen T.M."/>
            <person name="Wayne K.J."/>
            <person name="Tettelin H."/>
            <person name="Glass J.I."/>
            <person name="Rusch D."/>
            <person name="Podicherti R."/>
            <person name="Tsui H.-C.T."/>
            <person name="Winkler M.E."/>
        </authorList>
    </citation>
    <scope>NUCLEOTIDE SEQUENCE</scope>
</reference>
<organism evidence="1">
    <name type="scientific">marine metagenome</name>
    <dbReference type="NCBI Taxonomy" id="408172"/>
    <lineage>
        <taxon>unclassified sequences</taxon>
        <taxon>metagenomes</taxon>
        <taxon>ecological metagenomes</taxon>
    </lineage>
</organism>
<dbReference type="EMBL" id="UINC01100379">
    <property type="protein sequence ID" value="SVC60395.1"/>
    <property type="molecule type" value="Genomic_DNA"/>
</dbReference>
<evidence type="ECO:0008006" key="2">
    <source>
        <dbReference type="Google" id="ProtNLM"/>
    </source>
</evidence>